<dbReference type="Gene3D" id="2.40.110.10">
    <property type="entry name" value="Butyryl-CoA Dehydrogenase, subunit A, domain 2"/>
    <property type="match status" value="1"/>
</dbReference>
<sequence>MDFTLSEQQVALQQSVRKFAQQELPAIAKQIEESDEPPGIELRKRYAELGYLGVNLDEKYGGAGMSHLDAVIVLEEIAKVSIAVAFPIFESCFGPSLAIAHFGSDRLREKILPRVCSGEIVVAVSMSEPNAGSALTDLTTTAQVESDRVIINGNKRWCSGAGHSEAYVVYCRMDDSPGAKAIGAVVVEKGSNGFSFGKRDHHMGFRGVASRDMYFDNVEVPTENILVSAGGFGKLMDAFDLERCGNTTMSLAVAQSAFDYVLEYVQVREQFGKSLVEFQAVQLQIAEMKMRLEASRLLLYRAVVNAEKGLPSIAESSVAKCFANETAREVTGKAMQLMGGYGYSKEYPLEQKLRDAWGWGIAGGAIDIQKANIAAALVGKRFNQRAK</sequence>
<feature type="domain" description="Acyl-CoA oxidase/dehydrogenase middle" evidence="8">
    <location>
        <begin position="123"/>
        <end position="218"/>
    </location>
</feature>
<evidence type="ECO:0000256" key="5">
    <source>
        <dbReference type="ARBA" id="ARBA00023002"/>
    </source>
</evidence>
<evidence type="ECO:0000259" key="7">
    <source>
        <dbReference type="Pfam" id="PF00441"/>
    </source>
</evidence>
<accession>A0A2A4WV72</accession>
<comment type="cofactor">
    <cofactor evidence="1 6">
        <name>FAD</name>
        <dbReference type="ChEBI" id="CHEBI:57692"/>
    </cofactor>
</comment>
<dbReference type="EMBL" id="NVUL01000104">
    <property type="protein sequence ID" value="PCI74342.1"/>
    <property type="molecule type" value="Genomic_DNA"/>
</dbReference>
<evidence type="ECO:0000259" key="9">
    <source>
        <dbReference type="Pfam" id="PF02771"/>
    </source>
</evidence>
<evidence type="ECO:0000259" key="8">
    <source>
        <dbReference type="Pfam" id="PF02770"/>
    </source>
</evidence>
<dbReference type="FunFam" id="1.20.140.10:FF:000001">
    <property type="entry name" value="Acyl-CoA dehydrogenase"/>
    <property type="match status" value="1"/>
</dbReference>
<dbReference type="InterPro" id="IPR013786">
    <property type="entry name" value="AcylCoA_DH/ox_N"/>
</dbReference>
<feature type="domain" description="Acyl-CoA dehydrogenase/oxidase C-terminal" evidence="7">
    <location>
        <begin position="230"/>
        <end position="377"/>
    </location>
</feature>
<evidence type="ECO:0000313" key="11">
    <source>
        <dbReference type="Proteomes" id="UP000218767"/>
    </source>
</evidence>
<proteinExistence type="inferred from homology"/>
<dbReference type="AlphaFoldDB" id="A0A2A4WV72"/>
<dbReference type="PANTHER" id="PTHR43884:SF12">
    <property type="entry name" value="ISOVALERYL-COA DEHYDROGENASE, MITOCHONDRIAL-RELATED"/>
    <property type="match status" value="1"/>
</dbReference>
<dbReference type="Pfam" id="PF02770">
    <property type="entry name" value="Acyl-CoA_dh_M"/>
    <property type="match status" value="1"/>
</dbReference>
<evidence type="ECO:0000256" key="4">
    <source>
        <dbReference type="ARBA" id="ARBA00022827"/>
    </source>
</evidence>
<keyword evidence="3 6" id="KW-0285">Flavoprotein</keyword>
<dbReference type="Gene3D" id="1.20.140.10">
    <property type="entry name" value="Butyryl-CoA Dehydrogenase, subunit A, domain 3"/>
    <property type="match status" value="1"/>
</dbReference>
<dbReference type="InterPro" id="IPR036250">
    <property type="entry name" value="AcylCo_DH-like_C"/>
</dbReference>
<evidence type="ECO:0000313" key="10">
    <source>
        <dbReference type="EMBL" id="PCI74342.1"/>
    </source>
</evidence>
<dbReference type="InterPro" id="IPR037069">
    <property type="entry name" value="AcylCoA_DH/ox_N_sf"/>
</dbReference>
<feature type="domain" description="Acyl-CoA dehydrogenase/oxidase N-terminal" evidence="9">
    <location>
        <begin position="6"/>
        <end position="119"/>
    </location>
</feature>
<gene>
    <name evidence="10" type="ORF">COB20_15230</name>
</gene>
<name>A0A2A4WV72_9GAMM</name>
<evidence type="ECO:0000256" key="1">
    <source>
        <dbReference type="ARBA" id="ARBA00001974"/>
    </source>
</evidence>
<organism evidence="10 11">
    <name type="scientific">SAR86 cluster bacterium</name>
    <dbReference type="NCBI Taxonomy" id="2030880"/>
    <lineage>
        <taxon>Bacteria</taxon>
        <taxon>Pseudomonadati</taxon>
        <taxon>Pseudomonadota</taxon>
        <taxon>Gammaproteobacteria</taxon>
        <taxon>SAR86 cluster</taxon>
    </lineage>
</organism>
<dbReference type="GO" id="GO:0033539">
    <property type="term" value="P:fatty acid beta-oxidation using acyl-CoA dehydrogenase"/>
    <property type="evidence" value="ECO:0007669"/>
    <property type="project" value="TreeGrafter"/>
</dbReference>
<evidence type="ECO:0000256" key="3">
    <source>
        <dbReference type="ARBA" id="ARBA00022630"/>
    </source>
</evidence>
<dbReference type="Pfam" id="PF00441">
    <property type="entry name" value="Acyl-CoA_dh_1"/>
    <property type="match status" value="1"/>
</dbReference>
<dbReference type="SUPFAM" id="SSF56645">
    <property type="entry name" value="Acyl-CoA dehydrogenase NM domain-like"/>
    <property type="match status" value="1"/>
</dbReference>
<dbReference type="InterPro" id="IPR009075">
    <property type="entry name" value="AcylCo_DH/oxidase_C"/>
</dbReference>
<dbReference type="Pfam" id="PF02771">
    <property type="entry name" value="Acyl-CoA_dh_N"/>
    <property type="match status" value="1"/>
</dbReference>
<comment type="similarity">
    <text evidence="2 6">Belongs to the acyl-CoA dehydrogenase family.</text>
</comment>
<dbReference type="InterPro" id="IPR006091">
    <property type="entry name" value="Acyl-CoA_Oxase/DH_mid-dom"/>
</dbReference>
<dbReference type="SUPFAM" id="SSF47203">
    <property type="entry name" value="Acyl-CoA dehydrogenase C-terminal domain-like"/>
    <property type="match status" value="1"/>
</dbReference>
<dbReference type="GO" id="GO:0003995">
    <property type="term" value="F:acyl-CoA dehydrogenase activity"/>
    <property type="evidence" value="ECO:0007669"/>
    <property type="project" value="TreeGrafter"/>
</dbReference>
<reference evidence="11" key="1">
    <citation type="submission" date="2017-08" db="EMBL/GenBank/DDBJ databases">
        <title>A dynamic microbial community with high functional redundancy inhabits the cold, oxic subseafloor aquifer.</title>
        <authorList>
            <person name="Tully B.J."/>
            <person name="Wheat C.G."/>
            <person name="Glazer B.T."/>
            <person name="Huber J.A."/>
        </authorList>
    </citation>
    <scope>NUCLEOTIDE SEQUENCE [LARGE SCALE GENOMIC DNA]</scope>
</reference>
<evidence type="ECO:0000256" key="6">
    <source>
        <dbReference type="RuleBase" id="RU362125"/>
    </source>
</evidence>
<comment type="caution">
    <text evidence="10">The sequence shown here is derived from an EMBL/GenBank/DDBJ whole genome shotgun (WGS) entry which is preliminary data.</text>
</comment>
<evidence type="ECO:0000256" key="2">
    <source>
        <dbReference type="ARBA" id="ARBA00009347"/>
    </source>
</evidence>
<keyword evidence="5 6" id="KW-0560">Oxidoreductase</keyword>
<keyword evidence="4 6" id="KW-0274">FAD</keyword>
<dbReference type="InterPro" id="IPR046373">
    <property type="entry name" value="Acyl-CoA_Oxase/DH_mid-dom_sf"/>
</dbReference>
<dbReference type="GO" id="GO:0050660">
    <property type="term" value="F:flavin adenine dinucleotide binding"/>
    <property type="evidence" value="ECO:0007669"/>
    <property type="project" value="InterPro"/>
</dbReference>
<dbReference type="Proteomes" id="UP000218767">
    <property type="component" value="Unassembled WGS sequence"/>
</dbReference>
<dbReference type="Gene3D" id="1.10.540.10">
    <property type="entry name" value="Acyl-CoA dehydrogenase/oxidase, N-terminal domain"/>
    <property type="match status" value="1"/>
</dbReference>
<dbReference type="InterPro" id="IPR009100">
    <property type="entry name" value="AcylCoA_DH/oxidase_NM_dom_sf"/>
</dbReference>
<dbReference type="GO" id="GO:0046359">
    <property type="term" value="P:butyrate catabolic process"/>
    <property type="evidence" value="ECO:0007669"/>
    <property type="project" value="TreeGrafter"/>
</dbReference>
<dbReference type="PANTHER" id="PTHR43884">
    <property type="entry name" value="ACYL-COA DEHYDROGENASE"/>
    <property type="match status" value="1"/>
</dbReference>
<protein>
    <submittedName>
        <fullName evidence="10">Butyryl-CoA dehydrogenase</fullName>
    </submittedName>
</protein>